<dbReference type="RefSeq" id="XP_042130641.1">
    <property type="nucleotide sequence ID" value="XM_042274707.1"/>
</dbReference>
<evidence type="ECO:0000256" key="2">
    <source>
        <dbReference type="RuleBase" id="RU004221"/>
    </source>
</evidence>
<reference evidence="3 4" key="1">
    <citation type="submission" date="2018-10" db="EMBL/GenBank/DDBJ databases">
        <title>Improved assembly of the deer mouse Peromyscus maniculatus genome.</title>
        <authorList>
            <person name="Lassance J.-M."/>
            <person name="Hoekstra H.E."/>
        </authorList>
    </citation>
    <scope>NUCLEOTIDE SEQUENCE [LARGE SCALE GENOMIC DNA]</scope>
</reference>
<dbReference type="PANTHER" id="PTHR10031:SF32">
    <property type="entry name" value="ATP SYNTHASE LIPID-BINDING PROTEIN"/>
    <property type="match status" value="1"/>
</dbReference>
<proteinExistence type="inferred from homology"/>
<dbReference type="GO" id="GO:0008289">
    <property type="term" value="F:lipid binding"/>
    <property type="evidence" value="ECO:0007669"/>
    <property type="project" value="UniProtKB-KW"/>
</dbReference>
<reference evidence="3" key="2">
    <citation type="submission" date="2025-08" db="UniProtKB">
        <authorList>
            <consortium name="Ensembl"/>
        </authorList>
    </citation>
    <scope>IDENTIFICATION</scope>
</reference>
<dbReference type="Proteomes" id="UP000694547">
    <property type="component" value="Chromosome 4"/>
</dbReference>
<name>A0A8C8UDM3_PERMB</name>
<organism evidence="3 4">
    <name type="scientific">Peromyscus maniculatus bairdii</name>
    <name type="common">Prairie deer mouse</name>
    <dbReference type="NCBI Taxonomy" id="230844"/>
    <lineage>
        <taxon>Eukaryota</taxon>
        <taxon>Metazoa</taxon>
        <taxon>Chordata</taxon>
        <taxon>Craniata</taxon>
        <taxon>Vertebrata</taxon>
        <taxon>Euteleostomi</taxon>
        <taxon>Mammalia</taxon>
        <taxon>Eutheria</taxon>
        <taxon>Euarchontoglires</taxon>
        <taxon>Glires</taxon>
        <taxon>Rodentia</taxon>
        <taxon>Myomorpha</taxon>
        <taxon>Muroidea</taxon>
        <taxon>Cricetidae</taxon>
        <taxon>Neotominae</taxon>
        <taxon>Peromyscus</taxon>
    </lineage>
</organism>
<dbReference type="OrthoDB" id="438052at2759"/>
<evidence type="ECO:0000256" key="1">
    <source>
        <dbReference type="ARBA" id="ARBA00006704"/>
    </source>
</evidence>
<protein>
    <submittedName>
        <fullName evidence="3">Uncharacterized protein</fullName>
    </submittedName>
</protein>
<keyword evidence="2" id="KW-0813">Transport</keyword>
<dbReference type="Ensembl" id="ENSPEMT00000034154.1">
    <property type="protein sequence ID" value="ENSPEMP00000033805.1"/>
    <property type="gene ID" value="ENSPEMG00000029398.1"/>
</dbReference>
<keyword evidence="2" id="KW-0406">Ion transport</keyword>
<dbReference type="GO" id="GO:0045259">
    <property type="term" value="C:proton-transporting ATP synthase complex"/>
    <property type="evidence" value="ECO:0007669"/>
    <property type="project" value="InterPro"/>
</dbReference>
<keyword evidence="4" id="KW-1185">Reference proteome</keyword>
<reference evidence="3" key="3">
    <citation type="submission" date="2025-09" db="UniProtKB">
        <authorList>
            <consortium name="Ensembl"/>
        </authorList>
    </citation>
    <scope>IDENTIFICATION</scope>
</reference>
<dbReference type="InterPro" id="IPR035921">
    <property type="entry name" value="F/V-ATP_Csub_sf"/>
</dbReference>
<gene>
    <name evidence="3" type="primary">LOC121828543</name>
</gene>
<keyword evidence="2" id="KW-0446">Lipid-binding</keyword>
<dbReference type="InterPro" id="IPR000454">
    <property type="entry name" value="ATP_synth_F0_csu"/>
</dbReference>
<evidence type="ECO:0000313" key="4">
    <source>
        <dbReference type="Proteomes" id="UP000694547"/>
    </source>
</evidence>
<dbReference type="InterPro" id="IPR038662">
    <property type="entry name" value="ATP_synth_F0_csu_sf"/>
</dbReference>
<dbReference type="GeneTree" id="ENSGT00940000157455"/>
<comment type="similarity">
    <text evidence="1 2">Belongs to the ATPase C chain family.</text>
</comment>
<dbReference type="AlphaFoldDB" id="A0A8C8UDM3"/>
<dbReference type="GO" id="GO:0015986">
    <property type="term" value="P:proton motive force-driven ATP synthesis"/>
    <property type="evidence" value="ECO:0007669"/>
    <property type="project" value="InterPro"/>
</dbReference>
<sequence>MCVCSKLVSNGSLIRRSTSQLLSWLLSTVDLNQSEKLTDKGLSSLTITSLLTSLIPSSNFQTISRGISTAAKLIRVARTVGVTGSGAGIGTVWGSLIIVYTRNPSLKQQFFSYMTLGRGALSSN</sequence>
<evidence type="ECO:0000313" key="3">
    <source>
        <dbReference type="Ensembl" id="ENSPEMP00000033805.1"/>
    </source>
</evidence>
<keyword evidence="2" id="KW-0375">Hydrogen ion transport</keyword>
<dbReference type="PRINTS" id="PR00124">
    <property type="entry name" value="ATPASEC"/>
</dbReference>
<accession>A0A8C8UDM3</accession>
<dbReference type="Gene3D" id="1.20.20.10">
    <property type="entry name" value="F1F0 ATP synthase subunit C"/>
    <property type="match status" value="1"/>
</dbReference>
<dbReference type="GO" id="GO:0015078">
    <property type="term" value="F:proton transmembrane transporter activity"/>
    <property type="evidence" value="ECO:0007669"/>
    <property type="project" value="InterPro"/>
</dbReference>
<dbReference type="PANTHER" id="PTHR10031">
    <property type="entry name" value="ATP SYNTHASE LIPID-BINDING PROTEIN, MITOCHONDRIAL"/>
    <property type="match status" value="1"/>
</dbReference>
<dbReference type="SUPFAM" id="SSF81333">
    <property type="entry name" value="F1F0 ATP synthase subunit C"/>
    <property type="match status" value="1"/>
</dbReference>